<geneLocation type="mitochondrion" evidence="1"/>
<protein>
    <submittedName>
        <fullName evidence="1">Uncharacterized protein</fullName>
    </submittedName>
</protein>
<gene>
    <name evidence="1" type="primary">orf06866</name>
    <name evidence="1" type="ORF">Q903MT_gene6812</name>
</gene>
<keyword evidence="1" id="KW-0496">Mitochondrion</keyword>
<evidence type="ECO:0000313" key="1">
    <source>
        <dbReference type="EMBL" id="QHR92764.1"/>
    </source>
</evidence>
<dbReference type="EMBL" id="MK697705">
    <property type="protein sequence ID" value="QHR92764.1"/>
    <property type="molecule type" value="Genomic_DNA"/>
</dbReference>
<name>A0A6B9XXS8_PICSI</name>
<organism evidence="1">
    <name type="scientific">Picea sitchensis</name>
    <name type="common">Sitka spruce</name>
    <name type="synonym">Pinus sitchensis</name>
    <dbReference type="NCBI Taxonomy" id="3332"/>
    <lineage>
        <taxon>Eukaryota</taxon>
        <taxon>Viridiplantae</taxon>
        <taxon>Streptophyta</taxon>
        <taxon>Embryophyta</taxon>
        <taxon>Tracheophyta</taxon>
        <taxon>Spermatophyta</taxon>
        <taxon>Pinopsida</taxon>
        <taxon>Pinidae</taxon>
        <taxon>Conifers I</taxon>
        <taxon>Pinales</taxon>
        <taxon>Pinaceae</taxon>
        <taxon>Picea</taxon>
    </lineage>
</organism>
<dbReference type="AlphaFoldDB" id="A0A6B9XXS8"/>
<reference evidence="1" key="1">
    <citation type="submission" date="2019-03" db="EMBL/GenBank/DDBJ databases">
        <title>Largest Complete Mitochondrial Genome of a Gymnosperm, Sitka Spruce (Picea sitchensis), Indicates Complex Physical Structure.</title>
        <authorList>
            <person name="Jackman S.D."/>
            <person name="Coombe L."/>
            <person name="Warren R."/>
            <person name="Kirk H."/>
            <person name="Trinh E."/>
            <person name="McLeod T."/>
            <person name="Pleasance S."/>
            <person name="Pandoh P."/>
            <person name="Zhao Y."/>
            <person name="Coope R."/>
            <person name="Bousquet J."/>
            <person name="Bohlmann J.C."/>
            <person name="Jones S.J.M."/>
            <person name="Birol I."/>
        </authorList>
    </citation>
    <scope>NUCLEOTIDE SEQUENCE</scope>
    <source>
        <strain evidence="1">Q903</strain>
    </source>
</reference>
<proteinExistence type="predicted"/>
<accession>A0A6B9XXS8</accession>
<sequence length="49" mass="5627">MFRSWMESWSWMRGAGGMDRELGRVLAGGLCDGRYYLRASCSLDLFAFI</sequence>